<dbReference type="InterPro" id="IPR008543">
    <property type="entry name" value="Uncharacterised_Ycf2"/>
</dbReference>
<dbReference type="RefSeq" id="YP_009113505.1">
    <property type="nucleotide sequence ID" value="NC_026036.1"/>
</dbReference>
<evidence type="ECO:0000313" key="8">
    <source>
        <dbReference type="EMBL" id="AFR13702.1"/>
    </source>
</evidence>
<dbReference type="Pfam" id="PF05695">
    <property type="entry name" value="Ycf2"/>
    <property type="match status" value="4"/>
</dbReference>
<evidence type="ECO:0000259" key="7">
    <source>
        <dbReference type="SMART" id="SM00382"/>
    </source>
</evidence>
<dbReference type="Gene3D" id="3.40.50.300">
    <property type="entry name" value="P-loop containing nucleotide triphosphate hydrolases"/>
    <property type="match status" value="1"/>
</dbReference>
<dbReference type="InterPro" id="IPR056777">
    <property type="entry name" value="Ycf2_N"/>
</dbReference>
<gene>
    <name evidence="6 8" type="primary">ycf2</name>
</gene>
<feature type="binding site" evidence="6">
    <location>
        <begin position="1708"/>
        <end position="1715"/>
    </location>
    <ligand>
        <name>ATP</name>
        <dbReference type="ChEBI" id="CHEBI:30616"/>
    </ligand>
</feature>
<evidence type="ECO:0000256" key="5">
    <source>
        <dbReference type="ARBA" id="ARBA00022840"/>
    </source>
</evidence>
<dbReference type="HAMAP" id="MF_01330">
    <property type="entry name" value="Ycf2"/>
    <property type="match status" value="1"/>
</dbReference>
<keyword evidence="3 8" id="KW-0934">Plastid</keyword>
<dbReference type="InterPro" id="IPR003959">
    <property type="entry name" value="ATPase_AAA_core"/>
</dbReference>
<dbReference type="SMART" id="SM00382">
    <property type="entry name" value="AAA"/>
    <property type="match status" value="1"/>
</dbReference>
<dbReference type="GO" id="GO:0016887">
    <property type="term" value="F:ATP hydrolysis activity"/>
    <property type="evidence" value="ECO:0007669"/>
    <property type="project" value="InterPro"/>
</dbReference>
<keyword evidence="5 6" id="KW-0067">ATP-binding</keyword>
<accession>A0A0A6Z6A8</accession>
<evidence type="ECO:0000256" key="6">
    <source>
        <dbReference type="HAMAP-Rule" id="MF_01330"/>
    </source>
</evidence>
<dbReference type="SUPFAM" id="SSF52540">
    <property type="entry name" value="P-loop containing nucleoside triphosphate hydrolases"/>
    <property type="match status" value="1"/>
</dbReference>
<feature type="domain" description="AAA+ ATPase" evidence="7">
    <location>
        <begin position="1700"/>
        <end position="1846"/>
    </location>
</feature>
<organism evidence="8">
    <name type="scientific">Bowenia serrulata</name>
    <name type="common">Byfield fern</name>
    <name type="synonym">Bowenia spectabilis var. serrulata</name>
    <dbReference type="NCBI Taxonomy" id="13365"/>
    <lineage>
        <taxon>Eukaryota</taxon>
        <taxon>Viridiplantae</taxon>
        <taxon>Streptophyta</taxon>
        <taxon>Embryophyta</taxon>
        <taxon>Tracheophyta</taxon>
        <taxon>Spermatophyta</taxon>
        <taxon>Cycadidae</taxon>
        <taxon>Cycadales</taxon>
        <taxon>Cycadaceae</taxon>
        <taxon>Bowenia</taxon>
    </lineage>
</organism>
<dbReference type="GO" id="GO:0005524">
    <property type="term" value="F:ATP binding"/>
    <property type="evidence" value="ECO:0007669"/>
    <property type="project" value="UniProtKB-KW"/>
</dbReference>
<sequence length="2446" mass="290955">MKRQKLKSWILKLEEIRSFQYFLNSWTELNLVRLFTKIVSHRERLIKLFDSRILSTLLLRDLRGSRSNQSLTIKGVVLLTLPVLVYHVNNKSMIERKKFYSMKLFPMPINYIEPRNETSEEDFESFNKDLLIFPHLSLSFPKGRKIYQSHLRNLKEDAWFPSRRKVCVMPAYNQIDSWGSRWWKNWIIEEILPSWKIPQESIAKIEMSLKDRDVGYLKGFFEFYIDDLIRKDYDWEYHFDRVFMKNKQDTIDLSSKQQAEIFGNNLICCLMSAFCEKMLFEVEGPFKQQKSKSTIESNNIEHFSHPRLSYQERFKWGPRWWKKNMFQIWNSWGESDQILAESSILLKEKGYLSFQDYAEFYIWQFYKDSFVSWEKDQQKLDLSKDILKEKFIQLNDVNNDQLFSKVQNLLSDILYDFSESIFIKVNHSSQLKRSYNRSIDHFDPISENSEYDTSISKKDERISEAQRPITWETHSEKDEKDIDSKIDSALNFTENEYWEPEKDLCERIFTNGYINKTEIEQLKERSILWDPSSSIRRKRTKIESDLSSRCLSEDSPISWTKELFTEDKKSITDNLFPKERKRFIENFTKSIRSYFFDILSIDEPCMGSSATKKPIENFQFLRRQQDVFFRYFRGSEKNGIVDPWKIRTYFQNPSSNCAISLDPGFHMIRKNQRDITKLNCILFMNRSLSRNRFSSFCDQNKEQYILHNNFRLKKRVLKRIERFALSITKPNQVYDNTLTKPNQVYDNTFAPDIDYHVNQFYELNKNRLLNQIFNHKKKLKNQSLLILLNITDKENEYLDRIIEKELIQIYSKKSSEIGTPLNNYRTETSNWYKLIRHNIHRHLENAFNKFYSMNGSSRNLKDQIRTNWIENESLNNVTKDTINRHPSNWRKGQKEWFDHSILRTDKCINRNLNVYKWSNQTEYLKKCSKHLVSKQNDLKRVFDPIESCTNRDSIGWSGSPNKKDYSKFSFLSENTVKILISKFDISISHSDILIPKVFIDKLKSMNDQLFNKLFKSIGVQIVHLKTFKPFLLYDHNLSQRSKLLIDERTIAQSFYHEIPVNRFLIDLFDNEKNCMELFDNADFSTISNDRDNWFNPVKLSNKSSSRASFYKANTLQFFDYSHHPRFNYKKRLPYYTERIHTKDHNLTYGQLFNISPIHSNLFYLSISEIRPVHLDKDTISLIKSQVSNIFLPKDLQQSGNQTFVSIYDLYKSFDLLTRLNPFVHDKIDISSIEEISTTPLTRERIVNFEKTSCQPFLNRSDLEENNFDQYLKRGFSSNMGLIQTQSYQDDLLSEIFLKRKENNQEMLHRIRDWFVKSSSTEGSKNRIENKAIDKRSTLLNFSKEERNLFSFCSPRFNERAKKQEMYGISQIESIFKKWDLFRTYTPWFFTSAWWKYLENLLLETFPEILLNSSDQLVSILHDIMHKSNLSWAISHQLWALLQCNLRTNILDKLFYLWNLCSFKEMINQKNESSVLFIWAHLRLLNAREYEYSILILFFALGYFVLRYSFVVSSAFIGLQIHLERIKDLMDPSYAIELQKLMDHPLPGLLFSMDIRDISIYFLDELIYSMRNRKLYSPIRRELNRSCFSMDISGKERELLVQFLITQKNISQFGSNLTHSHNFFKNEFDYQITEQPGLIYLIYLADTYQKDLMNHEFDQSRLAERWVFLAFCRKITSSQISRGLNLTSHGKPFSLHLGSSLSKGILLIGPTETGRSYLVKGLAADSYVPLIRISLNKFLYDKGEYSNFLDIRSMNNVVQKMHQFNLTFELAKRMSPCIIWIPNIHELNVNYLTHFFLGLLVNHLSRDDEKDSTRNILVIASTHIPKKVDPAPIAPNRLDRSINIRMLPIPQRQKEFPILSRSKGFDSEKELSCPNEFGSRTIGSNARDLAALANEALSIGITQKKSVIDTDTIRLALYRQTWGLQSIDNRVGSGQNYEILPYKVGKAVIQNTLRRNSSMNPLSINNELWKKRFYYLSKWYLEPSIAETTMKELTILPHILGCLAGSAARDSWFISEQNKENWIPLDRFAEHDFDLASGLLESLLVEFPWLGICRGKSDKNQITFAPQSETRNHLNMMRKGVSSMVNKMFIYKEYELKFQQETPDARQMDEKLVNNIVWAPRIWRLSFLRSNLFDRTKRPNELGFSYQFGLFQEGQISYCKRVRENLGSLQRGPHKKGFYVHERNHSNARQKNLQHIQSQLEDISLQERFEMLGVFQFSIQYQMRSKSSKKPMFFLGRRFLWDPTGFLFQDQHLVFSRREFFANEEMLKRLYITYGSIRRQEKHLFPKKSIQGAFRRYNSKFMTNSVMNSWKQLPLAEKEHIEAFKRIQAIGIRLKRIQPYTPTFLYQRWLIENPQEKVDRFELLIHRQRWLETNSSLSNESFLYNTLSESYQYLSNLFLSNRMLLNQMTRTLLKKRWLFPKEIEHLIHTTKDRFHISILAGRICHHR</sequence>
<dbReference type="GO" id="GO:0009570">
    <property type="term" value="C:chloroplast stroma"/>
    <property type="evidence" value="ECO:0007669"/>
    <property type="project" value="UniProtKB-SubCell"/>
</dbReference>
<dbReference type="InterPro" id="IPR003593">
    <property type="entry name" value="AAA+_ATPase"/>
</dbReference>
<dbReference type="GeneID" id="22831994"/>
<comment type="subcellular location">
    <subcellularLocation>
        <location evidence="6">Plastid</location>
        <location evidence="6">Chloroplast stroma</location>
    </subcellularLocation>
</comment>
<comment type="similarity">
    <text evidence="2 6">Belongs to the Ycf2 family.</text>
</comment>
<evidence type="ECO:0000256" key="3">
    <source>
        <dbReference type="ARBA" id="ARBA00022640"/>
    </source>
</evidence>
<dbReference type="GeneID" id="22831981"/>
<protein>
    <recommendedName>
        <fullName evidence="6">Protein Ycf2</fullName>
    </recommendedName>
</protein>
<dbReference type="PANTHER" id="PTHR33078:SF100">
    <property type="entry name" value="PROTEIN YCF2"/>
    <property type="match status" value="1"/>
</dbReference>
<name>A0A0A6Z6A8_BOWSE</name>
<keyword evidence="4 6" id="KW-0547">Nucleotide-binding</keyword>
<dbReference type="InterPro" id="IPR027417">
    <property type="entry name" value="P-loop_NTPase"/>
</dbReference>
<dbReference type="EMBL" id="JX402774">
    <property type="protein sequence ID" value="AFR13702.1"/>
    <property type="molecule type" value="Genomic_DNA"/>
</dbReference>
<dbReference type="EMBL" id="JX402774">
    <property type="protein sequence ID" value="AFR13682.1"/>
    <property type="molecule type" value="Genomic_DNA"/>
</dbReference>
<dbReference type="RefSeq" id="YP_009113526.1">
    <property type="nucleotide sequence ID" value="NC_026036.1"/>
</dbReference>
<reference evidence="8" key="1">
    <citation type="submission" date="2012-07" db="EMBL/GenBank/DDBJ databases">
        <title>Comparative chloroplast genomes of the Cycadales.</title>
        <authorList>
            <person name="Huang Y.-Y."/>
            <person name="Chaw S.-M."/>
        </authorList>
    </citation>
    <scope>NUCLEOTIDE SEQUENCE</scope>
</reference>
<dbReference type="CDD" id="cd19505">
    <property type="entry name" value="RecA-like_Ycf2"/>
    <property type="match status" value="1"/>
</dbReference>
<dbReference type="PANTHER" id="PTHR33078">
    <property type="entry name" value="PROTEIN YCF2-RELATED"/>
    <property type="match status" value="1"/>
</dbReference>
<evidence type="ECO:0000256" key="2">
    <source>
        <dbReference type="ARBA" id="ARBA00009361"/>
    </source>
</evidence>
<evidence type="ECO:0000256" key="4">
    <source>
        <dbReference type="ARBA" id="ARBA00022741"/>
    </source>
</evidence>
<geneLocation type="chloroplast" evidence="8"/>
<comment type="function">
    <text evidence="1 6">Probable ATPase of unknown function. Its presence in a non-photosynthetic plant (Epifagus virginiana) and experiments in tobacco indicate that it has an essential function which is probably not related to photosynthesis.</text>
</comment>
<evidence type="ECO:0000256" key="1">
    <source>
        <dbReference type="ARBA" id="ARBA00002329"/>
    </source>
</evidence>
<dbReference type="Pfam" id="PF00004">
    <property type="entry name" value="AAA"/>
    <property type="match status" value="1"/>
</dbReference>
<proteinExistence type="inferred from homology"/>
<keyword evidence="8" id="KW-0150">Chloroplast</keyword>